<keyword evidence="1" id="KW-0812">Transmembrane</keyword>
<dbReference type="CDD" id="cd00301">
    <property type="entry name" value="lipocalin_FABP"/>
    <property type="match status" value="1"/>
</dbReference>
<dbReference type="InterPro" id="IPR012674">
    <property type="entry name" value="Calycin"/>
</dbReference>
<dbReference type="AlphaFoldDB" id="A0A3B0JSH7"/>
<gene>
    <name evidence="3" type="ORF">DGUA_6G018216</name>
</gene>
<protein>
    <recommendedName>
        <fullName evidence="5">Lipocalin/cytosolic fatty-acid binding domain-containing protein</fullName>
    </recommendedName>
</protein>
<dbReference type="Gene3D" id="2.40.128.20">
    <property type="match status" value="1"/>
</dbReference>
<keyword evidence="1" id="KW-0472">Membrane</keyword>
<dbReference type="SUPFAM" id="SSF50814">
    <property type="entry name" value="Lipocalins"/>
    <property type="match status" value="1"/>
</dbReference>
<evidence type="ECO:0008006" key="5">
    <source>
        <dbReference type="Google" id="ProtNLM"/>
    </source>
</evidence>
<evidence type="ECO:0000313" key="3">
    <source>
        <dbReference type="EMBL" id="SPP83372.1"/>
    </source>
</evidence>
<proteinExistence type="predicted"/>
<organism evidence="3 4">
    <name type="scientific">Drosophila guanche</name>
    <name type="common">Fruit fly</name>
    <dbReference type="NCBI Taxonomy" id="7266"/>
    <lineage>
        <taxon>Eukaryota</taxon>
        <taxon>Metazoa</taxon>
        <taxon>Ecdysozoa</taxon>
        <taxon>Arthropoda</taxon>
        <taxon>Hexapoda</taxon>
        <taxon>Insecta</taxon>
        <taxon>Pterygota</taxon>
        <taxon>Neoptera</taxon>
        <taxon>Endopterygota</taxon>
        <taxon>Diptera</taxon>
        <taxon>Brachycera</taxon>
        <taxon>Muscomorpha</taxon>
        <taxon>Ephydroidea</taxon>
        <taxon>Drosophilidae</taxon>
        <taxon>Drosophila</taxon>
        <taxon>Sophophora</taxon>
    </lineage>
</organism>
<name>A0A3B0JSH7_DROGU</name>
<keyword evidence="2" id="KW-0732">Signal</keyword>
<dbReference type="Proteomes" id="UP000268350">
    <property type="component" value="Unassembled WGS sequence"/>
</dbReference>
<evidence type="ECO:0000256" key="1">
    <source>
        <dbReference type="SAM" id="Phobius"/>
    </source>
</evidence>
<keyword evidence="1" id="KW-1133">Transmembrane helix</keyword>
<dbReference type="PROSITE" id="PS00213">
    <property type="entry name" value="LIPOCALIN"/>
    <property type="match status" value="1"/>
</dbReference>
<evidence type="ECO:0000313" key="4">
    <source>
        <dbReference type="Proteomes" id="UP000268350"/>
    </source>
</evidence>
<dbReference type="STRING" id="7266.A0A3B0JSH7"/>
<dbReference type="InterPro" id="IPR022272">
    <property type="entry name" value="Lipocalin_CS"/>
</dbReference>
<sequence>MLPRSQALGVVCLLLAVLLGPHTTTAQDDVVTDCSLSTSMALELDKFAGIWWEVARLPSTTYFCTEVNFTVLDQPNDNVLIDTTYGVSPDYPWVNQTMNATLTVQNMTEAPDGYNFTYWNPPNYSPYTVFKVLFTDYTDFAFICGYTNATDNSTSFGVVLTRDRTPSADTLNQLEGNASAKYPFNFLNGTMSAITQGPTCYAPSSGNPLTMISVFLLAVTGLLWLVDARH</sequence>
<accession>A0A3B0JSH7</accession>
<dbReference type="EMBL" id="OUUW01000007">
    <property type="protein sequence ID" value="SPP83372.1"/>
    <property type="molecule type" value="Genomic_DNA"/>
</dbReference>
<feature type="signal peptide" evidence="2">
    <location>
        <begin position="1"/>
        <end position="26"/>
    </location>
</feature>
<dbReference type="OMA" id="FAGIWWE"/>
<dbReference type="OrthoDB" id="7816615at2759"/>
<evidence type="ECO:0000256" key="2">
    <source>
        <dbReference type="SAM" id="SignalP"/>
    </source>
</evidence>
<feature type="transmembrane region" description="Helical" evidence="1">
    <location>
        <begin position="208"/>
        <end position="226"/>
    </location>
</feature>
<feature type="chain" id="PRO_5017291058" description="Lipocalin/cytosolic fatty-acid binding domain-containing protein" evidence="2">
    <location>
        <begin position="27"/>
        <end position="230"/>
    </location>
</feature>
<keyword evidence="4" id="KW-1185">Reference proteome</keyword>
<reference evidence="4" key="1">
    <citation type="submission" date="2018-01" db="EMBL/GenBank/DDBJ databases">
        <authorList>
            <person name="Alioto T."/>
            <person name="Alioto T."/>
        </authorList>
    </citation>
    <scope>NUCLEOTIDE SEQUENCE [LARGE SCALE GENOMIC DNA]</scope>
</reference>